<dbReference type="SUPFAM" id="SSF50891">
    <property type="entry name" value="Cyclophilin-like"/>
    <property type="match status" value="1"/>
</dbReference>
<evidence type="ECO:0000313" key="5">
    <source>
        <dbReference type="EMBL" id="GGC93758.1"/>
    </source>
</evidence>
<dbReference type="InterPro" id="IPR003833">
    <property type="entry name" value="CT_C_D"/>
</dbReference>
<organism evidence="5 6">
    <name type="scientific">Halopseudomonas salina</name>
    <dbReference type="NCBI Taxonomy" id="1323744"/>
    <lineage>
        <taxon>Bacteria</taxon>
        <taxon>Pseudomonadati</taxon>
        <taxon>Pseudomonadota</taxon>
        <taxon>Gammaproteobacteria</taxon>
        <taxon>Pseudomonadales</taxon>
        <taxon>Pseudomonadaceae</taxon>
        <taxon>Halopseudomonas</taxon>
    </lineage>
</organism>
<evidence type="ECO:0000256" key="1">
    <source>
        <dbReference type="ARBA" id="ARBA00022741"/>
    </source>
</evidence>
<evidence type="ECO:0000256" key="2">
    <source>
        <dbReference type="ARBA" id="ARBA00022801"/>
    </source>
</evidence>
<dbReference type="InterPro" id="IPR029000">
    <property type="entry name" value="Cyclophilin-like_dom_sf"/>
</dbReference>
<dbReference type="Gene3D" id="3.30.1360.40">
    <property type="match status" value="1"/>
</dbReference>
<protein>
    <recommendedName>
        <fullName evidence="4">Carboxyltransferase domain-containing protein</fullName>
    </recommendedName>
</protein>
<evidence type="ECO:0000259" key="4">
    <source>
        <dbReference type="SMART" id="SM00796"/>
    </source>
</evidence>
<sequence>MNYRLETVGLDVLLLRLFEKIEEANIPWLLGAATHLRREFGTCLIDLVPSYTTLMLHYNMEQLDERAARQRVHRAMQDLQPQEAQGEGSRHELPVWYDPSVGPDLPRIATLKGISETAVIQAHCSRDYRVFALGFAPGFGYLGLLDAELAAPRLNTPRKRVPAGSVGIAEQQTAIYPLVSPGGWNLLGRTATRLFDPDRDGYSLLQPGDSVRFVPIDRGEFIRQGGDDTPVKADA</sequence>
<accession>A0ABQ1P9S5</accession>
<keyword evidence="3" id="KW-0067">ATP-binding</keyword>
<gene>
    <name evidence="5" type="ORF">GCM10007418_11610</name>
</gene>
<name>A0ABQ1P9S5_9GAMM</name>
<dbReference type="Pfam" id="PF02682">
    <property type="entry name" value="CT_C_D"/>
    <property type="match status" value="1"/>
</dbReference>
<keyword evidence="1" id="KW-0547">Nucleotide-binding</keyword>
<dbReference type="Gene3D" id="2.40.100.10">
    <property type="entry name" value="Cyclophilin-like"/>
    <property type="match status" value="1"/>
</dbReference>
<dbReference type="SMART" id="SM00796">
    <property type="entry name" value="AHS1"/>
    <property type="match status" value="1"/>
</dbReference>
<comment type="caution">
    <text evidence="5">The sequence shown here is derived from an EMBL/GenBank/DDBJ whole genome shotgun (WGS) entry which is preliminary data.</text>
</comment>
<dbReference type="NCBIfam" id="TIGR00370">
    <property type="entry name" value="5-oxoprolinase subunit PxpB"/>
    <property type="match status" value="1"/>
</dbReference>
<dbReference type="EMBL" id="BMFF01000002">
    <property type="protein sequence ID" value="GGC93758.1"/>
    <property type="molecule type" value="Genomic_DNA"/>
</dbReference>
<evidence type="ECO:0000313" key="6">
    <source>
        <dbReference type="Proteomes" id="UP000638188"/>
    </source>
</evidence>
<keyword evidence="2" id="KW-0378">Hydrolase</keyword>
<dbReference type="SUPFAM" id="SSF160467">
    <property type="entry name" value="PH0987 N-terminal domain-like"/>
    <property type="match status" value="1"/>
</dbReference>
<evidence type="ECO:0000256" key="3">
    <source>
        <dbReference type="ARBA" id="ARBA00022840"/>
    </source>
</evidence>
<keyword evidence="6" id="KW-1185">Reference proteome</keyword>
<dbReference type="InterPro" id="IPR010016">
    <property type="entry name" value="PxpB"/>
</dbReference>
<dbReference type="PANTHER" id="PTHR34698:SF2">
    <property type="entry name" value="5-OXOPROLINASE SUBUNIT B"/>
    <property type="match status" value="1"/>
</dbReference>
<dbReference type="RefSeq" id="WP_150276373.1">
    <property type="nucleotide sequence ID" value="NZ_BMFF01000002.1"/>
</dbReference>
<dbReference type="Proteomes" id="UP000638188">
    <property type="component" value="Unassembled WGS sequence"/>
</dbReference>
<feature type="domain" description="Carboxyltransferase" evidence="4">
    <location>
        <begin position="3"/>
        <end position="205"/>
    </location>
</feature>
<proteinExistence type="predicted"/>
<reference evidence="6" key="1">
    <citation type="journal article" date="2019" name="Int. J. Syst. Evol. Microbiol.">
        <title>The Global Catalogue of Microorganisms (GCM) 10K type strain sequencing project: providing services to taxonomists for standard genome sequencing and annotation.</title>
        <authorList>
            <consortium name="The Broad Institute Genomics Platform"/>
            <consortium name="The Broad Institute Genome Sequencing Center for Infectious Disease"/>
            <person name="Wu L."/>
            <person name="Ma J."/>
        </authorList>
    </citation>
    <scope>NUCLEOTIDE SEQUENCE [LARGE SCALE GENOMIC DNA]</scope>
    <source>
        <strain evidence="6">CGMCC 1.12482</strain>
    </source>
</reference>
<dbReference type="PANTHER" id="PTHR34698">
    <property type="entry name" value="5-OXOPROLINASE SUBUNIT B"/>
    <property type="match status" value="1"/>
</dbReference>